<dbReference type="EMBL" id="PQLX01000006">
    <property type="protein sequence ID" value="POU64110.1"/>
    <property type="molecule type" value="Genomic_DNA"/>
</dbReference>
<evidence type="ECO:0000313" key="2">
    <source>
        <dbReference type="Proteomes" id="UP000237003"/>
    </source>
</evidence>
<protein>
    <submittedName>
        <fullName evidence="1">Uncharacterized protein</fullName>
    </submittedName>
</protein>
<gene>
    <name evidence="1" type="ORF">C3430_18190</name>
</gene>
<accession>A0A2S4RVJ8</accession>
<organism evidence="1 2">
    <name type="scientific">Citrobacter amalonaticus</name>
    <dbReference type="NCBI Taxonomy" id="35703"/>
    <lineage>
        <taxon>Bacteria</taxon>
        <taxon>Pseudomonadati</taxon>
        <taxon>Pseudomonadota</taxon>
        <taxon>Gammaproteobacteria</taxon>
        <taxon>Enterobacterales</taxon>
        <taxon>Enterobacteriaceae</taxon>
        <taxon>Citrobacter</taxon>
    </lineage>
</organism>
<proteinExistence type="predicted"/>
<sequence length="319" mass="37341">MKFKFYTTLRFLKVVGDNFDDFDLLPGVTLIRDRAKIRKVLTKTVKDFSGIIEYDHLCNANHIIYADLNDEFFPPSLPSGDALLGWILWIDMLVSTSWLIKDNGILCEIAYCNKSDRRNYSEWSNNSLMSMFTFSDGERHTEVEFTRDDLINWEKKNHKIQTYLYNNSSTVFDSFLDSKYSRYGRALSFIKSAKREYNPAMKIAHYCSALESLFSTDSAELSHKLSERVAIFLKPYGFDPIKTFDEMKVFYNIRSKVTHGDSLKSSKLEFIPEESKKLDNYLRFIMNEILESEELMAIFNGKKEEFEMYFKSKILLGNN</sequence>
<reference evidence="1 2" key="1">
    <citation type="submission" date="2018-01" db="EMBL/GenBank/DDBJ databases">
        <title>Complete genome sequences of 14 Citrobacter spp. isolated from plant in Canada.</title>
        <authorList>
            <person name="Bhandare S.G."/>
            <person name="Colavecchio A."/>
            <person name="Jeukens J."/>
            <person name="Emond-Rheault J.-G."/>
            <person name="Freschi L."/>
            <person name="Hamel J."/>
            <person name="Kukavica-Ibrulj I."/>
            <person name="Levesque R."/>
            <person name="Goodridge L."/>
        </authorList>
    </citation>
    <scope>NUCLEOTIDE SEQUENCE [LARGE SCALE GENOMIC DNA]</scope>
    <source>
        <strain evidence="1 2">S1285</strain>
    </source>
</reference>
<name>A0A2S4RVJ8_CITAM</name>
<comment type="caution">
    <text evidence="1">The sequence shown here is derived from an EMBL/GenBank/DDBJ whole genome shotgun (WGS) entry which is preliminary data.</text>
</comment>
<dbReference type="AlphaFoldDB" id="A0A2S4RVJ8"/>
<dbReference type="OrthoDB" id="7062358at2"/>
<evidence type="ECO:0000313" key="1">
    <source>
        <dbReference type="EMBL" id="POU64110.1"/>
    </source>
</evidence>
<dbReference type="RefSeq" id="WP_103778807.1">
    <property type="nucleotide sequence ID" value="NZ_PQLX01000006.1"/>
</dbReference>
<dbReference type="Proteomes" id="UP000237003">
    <property type="component" value="Unassembled WGS sequence"/>
</dbReference>